<dbReference type="InterPro" id="IPR022903">
    <property type="entry name" value="GcvT_bac"/>
</dbReference>
<evidence type="ECO:0000256" key="3">
    <source>
        <dbReference type="ARBA" id="ARBA00022576"/>
    </source>
</evidence>
<sequence length="364" mass="39193">MSELQHTPLYGFHLDHGARLVPFAGWEMPVQYVSILEEHVAVRERAGLFDVSHMGEALVTGPDAETFLDYLLPNKIAGTPIGKGVYSPMCHPSGGVVDDLIVYRLRETEFLLCLNASNTKKDLDWINAHKGSYDCTIEDVSAAYAQLALQGPKAIEILNLVAEPPTGKTLAVKRFRVLETELAGIPCLICGTGYTGEGGVEIYCHQGHARQLADTILEAGQPLGLALCGLGSRDSLRLEAGLPLYGHELGDDITPTEGGVGWTVKLNKPGDFIGKQALVNEQANGPKRQLIFFTMNDRRIARAETPVFTGDTQVGVVVSGTQSPILNCPIGSALIAADADLADLTVDIRGKRIPLTIKAPPLHR</sequence>
<feature type="binding site" evidence="8">
    <location>
        <position position="201"/>
    </location>
    <ligand>
        <name>substrate</name>
    </ligand>
</feature>
<keyword evidence="3 7" id="KW-0032">Aminotransferase</keyword>
<dbReference type="InterPro" id="IPR029043">
    <property type="entry name" value="GcvT/YgfZ_C"/>
</dbReference>
<dbReference type="SUPFAM" id="SSF101790">
    <property type="entry name" value="Aminomethyltransferase beta-barrel domain"/>
    <property type="match status" value="1"/>
</dbReference>
<dbReference type="FunFam" id="3.30.70.1400:FF:000001">
    <property type="entry name" value="Aminomethyltransferase"/>
    <property type="match status" value="1"/>
</dbReference>
<dbReference type="Proteomes" id="UP000642829">
    <property type="component" value="Unassembled WGS sequence"/>
</dbReference>
<protein>
    <recommendedName>
        <fullName evidence="2 7">Aminomethyltransferase</fullName>
        <ecNumber evidence="2 7">2.1.2.10</ecNumber>
    </recommendedName>
    <alternativeName>
        <fullName evidence="5 7">Glycine cleavage system T protein</fullName>
    </alternativeName>
</protein>
<keyword evidence="12" id="KW-1185">Reference proteome</keyword>
<dbReference type="EC" id="2.1.2.10" evidence="2 7"/>
<evidence type="ECO:0000256" key="1">
    <source>
        <dbReference type="ARBA" id="ARBA00008609"/>
    </source>
</evidence>
<dbReference type="GO" id="GO:0005960">
    <property type="term" value="C:glycine cleavage complex"/>
    <property type="evidence" value="ECO:0007669"/>
    <property type="project" value="InterPro"/>
</dbReference>
<dbReference type="GO" id="GO:0019464">
    <property type="term" value="P:glycine decarboxylation via glycine cleavage system"/>
    <property type="evidence" value="ECO:0007669"/>
    <property type="project" value="UniProtKB-UniRule"/>
</dbReference>
<dbReference type="InterPro" id="IPR006222">
    <property type="entry name" value="GCVT_N"/>
</dbReference>
<comment type="catalytic activity">
    <reaction evidence="6 7">
        <text>N(6)-[(R)-S(8)-aminomethyldihydrolipoyl]-L-lysyl-[protein] + (6S)-5,6,7,8-tetrahydrofolate = N(6)-[(R)-dihydrolipoyl]-L-lysyl-[protein] + (6R)-5,10-methylene-5,6,7,8-tetrahydrofolate + NH4(+)</text>
        <dbReference type="Rhea" id="RHEA:16945"/>
        <dbReference type="Rhea" id="RHEA-COMP:10475"/>
        <dbReference type="Rhea" id="RHEA-COMP:10492"/>
        <dbReference type="ChEBI" id="CHEBI:15636"/>
        <dbReference type="ChEBI" id="CHEBI:28938"/>
        <dbReference type="ChEBI" id="CHEBI:57453"/>
        <dbReference type="ChEBI" id="CHEBI:83100"/>
        <dbReference type="ChEBI" id="CHEBI:83143"/>
        <dbReference type="EC" id="2.1.2.10"/>
    </reaction>
</comment>
<feature type="domain" description="Aminomethyltransferase C-terminal" evidence="10">
    <location>
        <begin position="288"/>
        <end position="362"/>
    </location>
</feature>
<evidence type="ECO:0000256" key="5">
    <source>
        <dbReference type="ARBA" id="ARBA00031395"/>
    </source>
</evidence>
<dbReference type="FunFam" id="4.10.1250.10:FF:000001">
    <property type="entry name" value="Aminomethyltransferase"/>
    <property type="match status" value="1"/>
</dbReference>
<dbReference type="Gene3D" id="4.10.1250.10">
    <property type="entry name" value="Aminomethyltransferase fragment"/>
    <property type="match status" value="1"/>
</dbReference>
<dbReference type="PANTHER" id="PTHR43757:SF2">
    <property type="entry name" value="AMINOMETHYLTRANSFERASE, MITOCHONDRIAL"/>
    <property type="match status" value="1"/>
</dbReference>
<keyword evidence="4 7" id="KW-0808">Transferase</keyword>
<gene>
    <name evidence="7 11" type="primary">gcvT</name>
    <name evidence="11" type="ORF">GCM10007047_21470</name>
</gene>
<dbReference type="AlphaFoldDB" id="A0A8J3DCS3"/>
<evidence type="ECO:0000256" key="4">
    <source>
        <dbReference type="ARBA" id="ARBA00022679"/>
    </source>
</evidence>
<dbReference type="NCBIfam" id="NF001567">
    <property type="entry name" value="PRK00389.1"/>
    <property type="match status" value="1"/>
</dbReference>
<evidence type="ECO:0000256" key="8">
    <source>
        <dbReference type="PIRSR" id="PIRSR006487-1"/>
    </source>
</evidence>
<dbReference type="GO" id="GO:0005829">
    <property type="term" value="C:cytosol"/>
    <property type="evidence" value="ECO:0007669"/>
    <property type="project" value="TreeGrafter"/>
</dbReference>
<comment type="caution">
    <text evidence="11">The sequence shown here is derived from an EMBL/GenBank/DDBJ whole genome shotgun (WGS) entry which is preliminary data.</text>
</comment>
<organism evidence="11 12">
    <name type="scientific">Cerasicoccus arenae</name>
    <dbReference type="NCBI Taxonomy" id="424488"/>
    <lineage>
        <taxon>Bacteria</taxon>
        <taxon>Pseudomonadati</taxon>
        <taxon>Verrucomicrobiota</taxon>
        <taxon>Opitutia</taxon>
        <taxon>Puniceicoccales</taxon>
        <taxon>Cerasicoccaceae</taxon>
        <taxon>Cerasicoccus</taxon>
    </lineage>
</organism>
<dbReference type="SUPFAM" id="SSF103025">
    <property type="entry name" value="Folate-binding domain"/>
    <property type="match status" value="1"/>
</dbReference>
<dbReference type="InterPro" id="IPR027266">
    <property type="entry name" value="TrmE/GcvT-like"/>
</dbReference>
<proteinExistence type="inferred from homology"/>
<dbReference type="PANTHER" id="PTHR43757">
    <property type="entry name" value="AMINOMETHYLTRANSFERASE"/>
    <property type="match status" value="1"/>
</dbReference>
<dbReference type="InterPro" id="IPR006223">
    <property type="entry name" value="GcvT"/>
</dbReference>
<comment type="function">
    <text evidence="7">The glycine cleavage system catalyzes the degradation of glycine.</text>
</comment>
<dbReference type="GO" id="GO:0004047">
    <property type="term" value="F:aminomethyltransferase activity"/>
    <property type="evidence" value="ECO:0007669"/>
    <property type="project" value="UniProtKB-UniRule"/>
</dbReference>
<evidence type="ECO:0000313" key="11">
    <source>
        <dbReference type="EMBL" id="GHC04435.1"/>
    </source>
</evidence>
<dbReference type="InterPro" id="IPR028896">
    <property type="entry name" value="GcvT/YgfZ/DmdA"/>
</dbReference>
<dbReference type="HAMAP" id="MF_00259">
    <property type="entry name" value="GcvT"/>
    <property type="match status" value="1"/>
</dbReference>
<reference evidence="11" key="2">
    <citation type="submission" date="2020-09" db="EMBL/GenBank/DDBJ databases">
        <authorList>
            <person name="Sun Q."/>
            <person name="Kim S."/>
        </authorList>
    </citation>
    <scope>NUCLEOTIDE SEQUENCE</scope>
    <source>
        <strain evidence="11">KCTC 12870</strain>
    </source>
</reference>
<dbReference type="EMBL" id="BMXG01000012">
    <property type="protein sequence ID" value="GHC04435.1"/>
    <property type="molecule type" value="Genomic_DNA"/>
</dbReference>
<evidence type="ECO:0000313" key="12">
    <source>
        <dbReference type="Proteomes" id="UP000642829"/>
    </source>
</evidence>
<feature type="domain" description="GCVT N-terminal" evidence="9">
    <location>
        <begin position="9"/>
        <end position="268"/>
    </location>
</feature>
<dbReference type="Pfam" id="PF08669">
    <property type="entry name" value="GCV_T_C"/>
    <property type="match status" value="1"/>
</dbReference>
<dbReference type="NCBIfam" id="TIGR00528">
    <property type="entry name" value="gcvT"/>
    <property type="match status" value="1"/>
</dbReference>
<dbReference type="RefSeq" id="WP_189514951.1">
    <property type="nucleotide sequence ID" value="NZ_BMXG01000012.1"/>
</dbReference>
<accession>A0A8J3DCS3</accession>
<dbReference type="Gene3D" id="3.30.1360.120">
    <property type="entry name" value="Probable tRNA modification gtpase trme, domain 1"/>
    <property type="match status" value="1"/>
</dbReference>
<dbReference type="Pfam" id="PF01571">
    <property type="entry name" value="GCV_T"/>
    <property type="match status" value="1"/>
</dbReference>
<name>A0A8J3DCS3_9BACT</name>
<dbReference type="Gene3D" id="2.40.30.110">
    <property type="entry name" value="Aminomethyltransferase beta-barrel domains"/>
    <property type="match status" value="1"/>
</dbReference>
<evidence type="ECO:0000259" key="9">
    <source>
        <dbReference type="Pfam" id="PF01571"/>
    </source>
</evidence>
<dbReference type="PIRSF" id="PIRSF006487">
    <property type="entry name" value="GcvT"/>
    <property type="match status" value="1"/>
</dbReference>
<dbReference type="Gene3D" id="3.30.70.1400">
    <property type="entry name" value="Aminomethyltransferase beta-barrel domains"/>
    <property type="match status" value="1"/>
</dbReference>
<reference evidence="11" key="1">
    <citation type="journal article" date="2014" name="Int. J. Syst. Evol. Microbiol.">
        <title>Complete genome sequence of Corynebacterium casei LMG S-19264T (=DSM 44701T), isolated from a smear-ripened cheese.</title>
        <authorList>
            <consortium name="US DOE Joint Genome Institute (JGI-PGF)"/>
            <person name="Walter F."/>
            <person name="Albersmeier A."/>
            <person name="Kalinowski J."/>
            <person name="Ruckert C."/>
        </authorList>
    </citation>
    <scope>NUCLEOTIDE SEQUENCE</scope>
    <source>
        <strain evidence="11">KCTC 12870</strain>
    </source>
</reference>
<evidence type="ECO:0000256" key="7">
    <source>
        <dbReference type="HAMAP-Rule" id="MF_00259"/>
    </source>
</evidence>
<evidence type="ECO:0000259" key="10">
    <source>
        <dbReference type="Pfam" id="PF08669"/>
    </source>
</evidence>
<dbReference type="InterPro" id="IPR013977">
    <property type="entry name" value="GcvT_C"/>
</dbReference>
<dbReference type="GO" id="GO:0008483">
    <property type="term" value="F:transaminase activity"/>
    <property type="evidence" value="ECO:0007669"/>
    <property type="project" value="UniProtKB-KW"/>
</dbReference>
<evidence type="ECO:0000256" key="2">
    <source>
        <dbReference type="ARBA" id="ARBA00012616"/>
    </source>
</evidence>
<comment type="similarity">
    <text evidence="1 7">Belongs to the GcvT family.</text>
</comment>
<comment type="subunit">
    <text evidence="7">The glycine cleavage system is composed of four proteins: P, T, L and H.</text>
</comment>
<evidence type="ECO:0000256" key="6">
    <source>
        <dbReference type="ARBA" id="ARBA00047665"/>
    </source>
</evidence>